<protein>
    <recommendedName>
        <fullName evidence="4">DUF962 domain-containing protein</fullName>
    </recommendedName>
</protein>
<organism evidence="2 3">
    <name type="scientific">Bradyrhizobium frederickii</name>
    <dbReference type="NCBI Taxonomy" id="2560054"/>
    <lineage>
        <taxon>Bacteria</taxon>
        <taxon>Pseudomonadati</taxon>
        <taxon>Pseudomonadota</taxon>
        <taxon>Alphaproteobacteria</taxon>
        <taxon>Hyphomicrobiales</taxon>
        <taxon>Nitrobacteraceae</taxon>
        <taxon>Bradyrhizobium</taxon>
    </lineage>
</organism>
<sequence>MHSRRGHGLGLTLPAHFQRERGTRMSLSGMLRTQRFDDYRFYHQSTVNQTLHLFSAVIFLFCYALLFVDPALAGIVGWLAMLTRQTGHFFFEPNGYDAVNDVSNEYKEAIKVGYNQTRKIILLLVWGSAPIALYFHPTLFGLFDAPAGRLDFIRHVGTLWLAIGIGGGLARMLQLFVTRDLTTGLVWAFKVLTDPFHNIALYWRSPLKLMRGELLDTAIADADWGEEDAEEAAHLT</sequence>
<keyword evidence="1" id="KW-1133">Transmembrane helix</keyword>
<feature type="transmembrane region" description="Helical" evidence="1">
    <location>
        <begin position="53"/>
        <end position="80"/>
    </location>
</feature>
<dbReference type="AlphaFoldDB" id="A0A4Y9NSX5"/>
<proteinExistence type="predicted"/>
<evidence type="ECO:0000256" key="1">
    <source>
        <dbReference type="SAM" id="Phobius"/>
    </source>
</evidence>
<comment type="caution">
    <text evidence="2">The sequence shown here is derived from an EMBL/GenBank/DDBJ whole genome shotgun (WGS) entry which is preliminary data.</text>
</comment>
<dbReference type="EMBL" id="SPQS01000027">
    <property type="protein sequence ID" value="TFV69385.1"/>
    <property type="molecule type" value="Genomic_DNA"/>
</dbReference>
<evidence type="ECO:0008006" key="4">
    <source>
        <dbReference type="Google" id="ProtNLM"/>
    </source>
</evidence>
<keyword evidence="1" id="KW-0812">Transmembrane</keyword>
<dbReference type="Proteomes" id="UP000297700">
    <property type="component" value="Unassembled WGS sequence"/>
</dbReference>
<feature type="transmembrane region" description="Helical" evidence="1">
    <location>
        <begin position="152"/>
        <end position="170"/>
    </location>
</feature>
<keyword evidence="1" id="KW-0472">Membrane</keyword>
<evidence type="ECO:0000313" key="3">
    <source>
        <dbReference type="Proteomes" id="UP000297700"/>
    </source>
</evidence>
<evidence type="ECO:0000313" key="2">
    <source>
        <dbReference type="EMBL" id="TFV69385.1"/>
    </source>
</evidence>
<name>A0A4Y9NSX5_9BRAD</name>
<accession>A0A4Y9NSX5</accession>
<gene>
    <name evidence="2" type="ORF">E4K64_33170</name>
</gene>
<feature type="transmembrane region" description="Helical" evidence="1">
    <location>
        <begin position="120"/>
        <end position="140"/>
    </location>
</feature>
<reference evidence="2 3" key="1">
    <citation type="submission" date="2019-03" db="EMBL/GenBank/DDBJ databases">
        <title>Bradyrhizobium strains diversity.</title>
        <authorList>
            <person name="Urquiaga M.C.O."/>
            <person name="Hungria M."/>
            <person name="Delamuta J.R.M."/>
            <person name="Klepa M.S."/>
        </authorList>
    </citation>
    <scope>NUCLEOTIDE SEQUENCE [LARGE SCALE GENOMIC DNA]</scope>
    <source>
        <strain evidence="2 3">CNPSo 3426</strain>
    </source>
</reference>